<dbReference type="Proteomes" id="UP001163981">
    <property type="component" value="Chromosome"/>
</dbReference>
<sequence>MGNLKDREALINRIRKIDDKNVLDEVKRLLNLNFDDTFYQLNEDQEAQITQAREELSRGEGISSDQVEKDFDEWLNK</sequence>
<organism evidence="2 3">
    <name type="scientific">Salinimicrobium tongyeongense</name>
    <dbReference type="NCBI Taxonomy" id="2809707"/>
    <lineage>
        <taxon>Bacteria</taxon>
        <taxon>Pseudomonadati</taxon>
        <taxon>Bacteroidota</taxon>
        <taxon>Flavobacteriia</taxon>
        <taxon>Flavobacteriales</taxon>
        <taxon>Flavobacteriaceae</taxon>
        <taxon>Salinimicrobium</taxon>
    </lineage>
</organism>
<gene>
    <name evidence="2" type="ORF">JRG66_04950</name>
</gene>
<protein>
    <recommendedName>
        <fullName evidence="4">Addiction module component</fullName>
    </recommendedName>
</protein>
<evidence type="ECO:0000313" key="3">
    <source>
        <dbReference type="Proteomes" id="UP001163981"/>
    </source>
</evidence>
<reference evidence="2" key="1">
    <citation type="submission" date="2021-02" db="EMBL/GenBank/DDBJ databases">
        <title>Salinimicrobium sp. nov. isolated from seawater in Tongyeong, Republic of Korea.</title>
        <authorList>
            <person name="Lee S.-J."/>
        </authorList>
    </citation>
    <scope>NUCLEOTIDE SEQUENCE</scope>
    <source>
        <strain evidence="2">HN-2-9-2</strain>
    </source>
</reference>
<accession>A0ABY6NTK3</accession>
<keyword evidence="3" id="KW-1185">Reference proteome</keyword>
<evidence type="ECO:0008006" key="4">
    <source>
        <dbReference type="Google" id="ProtNLM"/>
    </source>
</evidence>
<proteinExistence type="predicted"/>
<evidence type="ECO:0000313" key="2">
    <source>
        <dbReference type="EMBL" id="UZH56215.1"/>
    </source>
</evidence>
<feature type="region of interest" description="Disordered" evidence="1">
    <location>
        <begin position="50"/>
        <end position="77"/>
    </location>
</feature>
<name>A0ABY6NTK3_9FLAO</name>
<feature type="compositionally biased region" description="Basic and acidic residues" evidence="1">
    <location>
        <begin position="66"/>
        <end position="77"/>
    </location>
</feature>
<dbReference type="RefSeq" id="WP_265164678.1">
    <property type="nucleotide sequence ID" value="NZ_CP069620.1"/>
</dbReference>
<evidence type="ECO:0000256" key="1">
    <source>
        <dbReference type="SAM" id="MobiDB-lite"/>
    </source>
</evidence>
<dbReference type="EMBL" id="CP069620">
    <property type="protein sequence ID" value="UZH56215.1"/>
    <property type="molecule type" value="Genomic_DNA"/>
</dbReference>